<evidence type="ECO:0000313" key="1">
    <source>
        <dbReference type="EMBL" id="KAK1446744.1"/>
    </source>
</evidence>
<reference evidence="1" key="1">
    <citation type="submission" date="2016-11" db="EMBL/GenBank/DDBJ databases">
        <title>The genome sequence of Colletotrichum cuscutae.</title>
        <authorList>
            <person name="Baroncelli R."/>
        </authorList>
    </citation>
    <scope>NUCLEOTIDE SEQUENCE</scope>
    <source>
        <strain evidence="1">IMI 304802</strain>
    </source>
</reference>
<gene>
    <name evidence="1" type="ORF">CCUS01_02302</name>
</gene>
<sequence length="28" mass="3301">MNTPTVSIDFRFSTFLTFPPIKFITTDY</sequence>
<organism evidence="1 2">
    <name type="scientific">Colletotrichum cuscutae</name>
    <dbReference type="NCBI Taxonomy" id="1209917"/>
    <lineage>
        <taxon>Eukaryota</taxon>
        <taxon>Fungi</taxon>
        <taxon>Dikarya</taxon>
        <taxon>Ascomycota</taxon>
        <taxon>Pezizomycotina</taxon>
        <taxon>Sordariomycetes</taxon>
        <taxon>Hypocreomycetidae</taxon>
        <taxon>Glomerellales</taxon>
        <taxon>Glomerellaceae</taxon>
        <taxon>Colletotrichum</taxon>
        <taxon>Colletotrichum acutatum species complex</taxon>
    </lineage>
</organism>
<accession>A0AAI9TZD1</accession>
<dbReference type="AlphaFoldDB" id="A0AAI9TZD1"/>
<name>A0AAI9TZD1_9PEZI</name>
<protein>
    <submittedName>
        <fullName evidence="1">Uncharacterized protein</fullName>
    </submittedName>
</protein>
<keyword evidence="2" id="KW-1185">Reference proteome</keyword>
<evidence type="ECO:0000313" key="2">
    <source>
        <dbReference type="Proteomes" id="UP001239213"/>
    </source>
</evidence>
<dbReference type="Proteomes" id="UP001239213">
    <property type="component" value="Unassembled WGS sequence"/>
</dbReference>
<comment type="caution">
    <text evidence="1">The sequence shown here is derived from an EMBL/GenBank/DDBJ whole genome shotgun (WGS) entry which is preliminary data.</text>
</comment>
<proteinExistence type="predicted"/>
<dbReference type="EMBL" id="MPDP01000315">
    <property type="protein sequence ID" value="KAK1446744.1"/>
    <property type="molecule type" value="Genomic_DNA"/>
</dbReference>